<dbReference type="InterPro" id="IPR009061">
    <property type="entry name" value="DNA-bd_dom_put_sf"/>
</dbReference>
<dbReference type="PANTHER" id="PTHR30204">
    <property type="entry name" value="REDOX-CYCLING DRUG-SENSING TRANSCRIPTIONAL ACTIVATOR SOXR"/>
    <property type="match status" value="1"/>
</dbReference>
<dbReference type="EMBL" id="DRMJ01000166">
    <property type="protein sequence ID" value="HHL42647.1"/>
    <property type="molecule type" value="Genomic_DNA"/>
</dbReference>
<accession>A0A7C5R7E0</accession>
<name>A0A7C5R7E0_9PROT</name>
<dbReference type="GO" id="GO:0003677">
    <property type="term" value="F:DNA binding"/>
    <property type="evidence" value="ECO:0007669"/>
    <property type="project" value="UniProtKB-KW"/>
</dbReference>
<keyword evidence="3" id="KW-0411">Iron-sulfur</keyword>
<comment type="caution">
    <text evidence="6">The sequence shown here is derived from an EMBL/GenBank/DDBJ whole genome shotgun (WGS) entry which is preliminary data.</text>
</comment>
<keyword evidence="4" id="KW-0238">DNA-binding</keyword>
<dbReference type="SMART" id="SM00422">
    <property type="entry name" value="HTH_MERR"/>
    <property type="match status" value="1"/>
</dbReference>
<evidence type="ECO:0000256" key="4">
    <source>
        <dbReference type="ARBA" id="ARBA00023125"/>
    </source>
</evidence>
<keyword evidence="1" id="KW-0001">2Fe-2S</keyword>
<evidence type="ECO:0000256" key="1">
    <source>
        <dbReference type="ARBA" id="ARBA00022714"/>
    </source>
</evidence>
<evidence type="ECO:0000259" key="5">
    <source>
        <dbReference type="PROSITE" id="PS50937"/>
    </source>
</evidence>
<keyword evidence="2" id="KW-0408">Iron</keyword>
<dbReference type="PROSITE" id="PS50937">
    <property type="entry name" value="HTH_MERR_2"/>
    <property type="match status" value="1"/>
</dbReference>
<dbReference type="InterPro" id="IPR047057">
    <property type="entry name" value="MerR_fam"/>
</dbReference>
<evidence type="ECO:0000256" key="2">
    <source>
        <dbReference type="ARBA" id="ARBA00023004"/>
    </source>
</evidence>
<dbReference type="GO" id="GO:0006979">
    <property type="term" value="P:response to oxidative stress"/>
    <property type="evidence" value="ECO:0007669"/>
    <property type="project" value="InterPro"/>
</dbReference>
<protein>
    <submittedName>
        <fullName evidence="6">Redox-sensitive transcriptional activator SoxR</fullName>
    </submittedName>
</protein>
<dbReference type="GO" id="GO:0003700">
    <property type="term" value="F:DNA-binding transcription factor activity"/>
    <property type="evidence" value="ECO:0007669"/>
    <property type="project" value="InterPro"/>
</dbReference>
<keyword evidence="1" id="KW-0479">Metal-binding</keyword>
<dbReference type="PROSITE" id="PS00552">
    <property type="entry name" value="HTH_MERR_1"/>
    <property type="match status" value="1"/>
</dbReference>
<dbReference type="Gene3D" id="1.10.1660.10">
    <property type="match status" value="1"/>
</dbReference>
<feature type="domain" description="HTH merR-type" evidence="5">
    <location>
        <begin position="6"/>
        <end position="74"/>
    </location>
</feature>
<evidence type="ECO:0000313" key="6">
    <source>
        <dbReference type="EMBL" id="HHL42647.1"/>
    </source>
</evidence>
<evidence type="ECO:0000256" key="3">
    <source>
        <dbReference type="ARBA" id="ARBA00023014"/>
    </source>
</evidence>
<dbReference type="InterPro" id="IPR010211">
    <property type="entry name" value="Redox-sen_tscrpt-act_SoxR"/>
</dbReference>
<sequence length="149" mass="16567">MKPVKNIRIGRVAARTGVSVSAIRFYEDKGLISSHRNSSGHRMFLPSDIRKISLIVIAQNLGFSLAAIKTRLDRLPQDKALTKADWQLMSEEFRKDIDRRISNLEALRGKLTSCIGCGCLSMEVCSLYNIDDEAGKKGSGPRYLLGDKP</sequence>
<gene>
    <name evidence="6" type="primary">soxR</name>
    <name evidence="6" type="ORF">ENJ42_03430</name>
</gene>
<dbReference type="NCBIfam" id="TIGR01950">
    <property type="entry name" value="SoxR"/>
    <property type="match status" value="1"/>
</dbReference>
<dbReference type="PANTHER" id="PTHR30204:SF0">
    <property type="entry name" value="REDOX-SENSITIVE TRANSCRIPTIONAL ACTIVATOR SOXR"/>
    <property type="match status" value="1"/>
</dbReference>
<dbReference type="InterPro" id="IPR000551">
    <property type="entry name" value="MerR-type_HTH_dom"/>
</dbReference>
<dbReference type="Pfam" id="PF13411">
    <property type="entry name" value="MerR_1"/>
    <property type="match status" value="1"/>
</dbReference>
<dbReference type="PRINTS" id="PR00040">
    <property type="entry name" value="HTHMERR"/>
</dbReference>
<proteinExistence type="predicted"/>
<dbReference type="AlphaFoldDB" id="A0A7C5R7E0"/>
<organism evidence="6">
    <name type="scientific">Hellea balneolensis</name>
    <dbReference type="NCBI Taxonomy" id="287478"/>
    <lineage>
        <taxon>Bacteria</taxon>
        <taxon>Pseudomonadati</taxon>
        <taxon>Pseudomonadota</taxon>
        <taxon>Alphaproteobacteria</taxon>
        <taxon>Maricaulales</taxon>
        <taxon>Robiginitomaculaceae</taxon>
        <taxon>Hellea</taxon>
    </lineage>
</organism>
<reference evidence="6" key="1">
    <citation type="journal article" date="2020" name="mSystems">
        <title>Genome- and Community-Level Interaction Insights into Carbon Utilization and Element Cycling Functions of Hydrothermarchaeota in Hydrothermal Sediment.</title>
        <authorList>
            <person name="Zhou Z."/>
            <person name="Liu Y."/>
            <person name="Xu W."/>
            <person name="Pan J."/>
            <person name="Luo Z.H."/>
            <person name="Li M."/>
        </authorList>
    </citation>
    <scope>NUCLEOTIDE SEQUENCE [LARGE SCALE GENOMIC DNA]</scope>
    <source>
        <strain evidence="6">HyVt-485</strain>
    </source>
</reference>
<dbReference type="Proteomes" id="UP000885830">
    <property type="component" value="Unassembled WGS sequence"/>
</dbReference>
<dbReference type="SUPFAM" id="SSF46955">
    <property type="entry name" value="Putative DNA-binding domain"/>
    <property type="match status" value="1"/>
</dbReference>
<dbReference type="GO" id="GO:0051537">
    <property type="term" value="F:2 iron, 2 sulfur cluster binding"/>
    <property type="evidence" value="ECO:0007669"/>
    <property type="project" value="UniProtKB-KW"/>
</dbReference>